<sequence length="359" mass="39582">MRRRYLYLTGILTVLLLSLTGCRKELCYDHDEHGFNVRAHIMPEWELEWMRDYGISEIYDGLLDFASEELLKGDDGRENSDGLSEELLKSIIGQLTPVPGSGIASVAYHESGMLNTRHIDSTGGMLHLHEGFQDILFYNNDTEYIVFSGMDSYAEASASTRTRTRASYNASHEDEVTVNSPDMLFGAWVEDYEGVLAPVADTVGIQLRPLVYKYLIIFEVTKGIDLVQAAAGGIAGMAGQVYMQDGHTGSETVTVLFDDCLIVDNYIISVVSSFGVPDFQYGSESYSTGGRTFGLNLTITLNSGKTVYTDFDITDQMSIQPRGGYISIDGIEITTEGGDGFFDVSVGDWGDEEEIDLPI</sequence>
<organism evidence="1 2">
    <name type="scientific">Candidatus Coprenecus avistercoris</name>
    <dbReference type="NCBI Taxonomy" id="2840730"/>
    <lineage>
        <taxon>Bacteria</taxon>
        <taxon>Pseudomonadati</taxon>
        <taxon>Bacteroidota</taxon>
        <taxon>Bacteroidia</taxon>
        <taxon>Bacteroidales</taxon>
        <taxon>Rikenellaceae</taxon>
        <taxon>Rikenellaceae incertae sedis</taxon>
        <taxon>Candidatus Coprenecus</taxon>
    </lineage>
</organism>
<accession>A0A9D1DZR4</accession>
<reference evidence="1" key="1">
    <citation type="submission" date="2020-10" db="EMBL/GenBank/DDBJ databases">
        <authorList>
            <person name="Gilroy R."/>
        </authorList>
    </citation>
    <scope>NUCLEOTIDE SEQUENCE</scope>
    <source>
        <strain evidence="1">ChiHjej13B12-12457</strain>
    </source>
</reference>
<dbReference type="Pfam" id="PF17145">
    <property type="entry name" value="DUF5119"/>
    <property type="match status" value="1"/>
</dbReference>
<reference evidence="1" key="2">
    <citation type="journal article" date="2021" name="PeerJ">
        <title>Extensive microbial diversity within the chicken gut microbiome revealed by metagenomics and culture.</title>
        <authorList>
            <person name="Gilroy R."/>
            <person name="Ravi A."/>
            <person name="Getino M."/>
            <person name="Pursley I."/>
            <person name="Horton D.L."/>
            <person name="Alikhan N.F."/>
            <person name="Baker D."/>
            <person name="Gharbi K."/>
            <person name="Hall N."/>
            <person name="Watson M."/>
            <person name="Adriaenssens E.M."/>
            <person name="Foster-Nyarko E."/>
            <person name="Jarju S."/>
            <person name="Secka A."/>
            <person name="Antonio M."/>
            <person name="Oren A."/>
            <person name="Chaudhuri R.R."/>
            <person name="La Ragione R."/>
            <person name="Hildebrand F."/>
            <person name="Pallen M.J."/>
        </authorList>
    </citation>
    <scope>NUCLEOTIDE SEQUENCE</scope>
    <source>
        <strain evidence="1">ChiHjej13B12-12457</strain>
    </source>
</reference>
<dbReference type="AlphaFoldDB" id="A0A9D1DZR4"/>
<gene>
    <name evidence="1" type="ORF">IAC94_00500</name>
</gene>
<evidence type="ECO:0000313" key="1">
    <source>
        <dbReference type="EMBL" id="HIR61991.1"/>
    </source>
</evidence>
<evidence type="ECO:0000313" key="2">
    <source>
        <dbReference type="Proteomes" id="UP000886744"/>
    </source>
</evidence>
<dbReference type="EMBL" id="DVHI01000011">
    <property type="protein sequence ID" value="HIR61991.1"/>
    <property type="molecule type" value="Genomic_DNA"/>
</dbReference>
<dbReference type="Proteomes" id="UP000886744">
    <property type="component" value="Unassembled WGS sequence"/>
</dbReference>
<dbReference type="InterPro" id="IPR033410">
    <property type="entry name" value="DUF5119"/>
</dbReference>
<comment type="caution">
    <text evidence="1">The sequence shown here is derived from an EMBL/GenBank/DDBJ whole genome shotgun (WGS) entry which is preliminary data.</text>
</comment>
<proteinExistence type="predicted"/>
<protein>
    <submittedName>
        <fullName evidence="1">DUF5119 domain-containing protein</fullName>
    </submittedName>
</protein>
<dbReference type="PROSITE" id="PS51257">
    <property type="entry name" value="PROKAR_LIPOPROTEIN"/>
    <property type="match status" value="1"/>
</dbReference>
<name>A0A9D1DZR4_9BACT</name>